<dbReference type="PANTHER" id="PTHR30579">
    <property type="entry name" value="TRANSCRIPTIONAL REGULATOR"/>
    <property type="match status" value="1"/>
</dbReference>
<dbReference type="Gene3D" id="3.40.190.290">
    <property type="match status" value="1"/>
</dbReference>
<dbReference type="PROSITE" id="PS50931">
    <property type="entry name" value="HTH_LYSR"/>
    <property type="match status" value="1"/>
</dbReference>
<gene>
    <name evidence="6" type="ORF">GCM10017635_14490</name>
</gene>
<evidence type="ECO:0000256" key="2">
    <source>
        <dbReference type="ARBA" id="ARBA00023015"/>
    </source>
</evidence>
<dbReference type="InterPro" id="IPR050176">
    <property type="entry name" value="LTTR"/>
</dbReference>
<evidence type="ECO:0000313" key="7">
    <source>
        <dbReference type="Proteomes" id="UP001143349"/>
    </source>
</evidence>
<dbReference type="GO" id="GO:0003700">
    <property type="term" value="F:DNA-binding transcription factor activity"/>
    <property type="evidence" value="ECO:0007669"/>
    <property type="project" value="InterPro"/>
</dbReference>
<evidence type="ECO:0000256" key="3">
    <source>
        <dbReference type="ARBA" id="ARBA00023125"/>
    </source>
</evidence>
<proteinExistence type="inferred from homology"/>
<sequence>MMDYAALSALAEIIRRGSFEAAAAALGVTPSAVSQRIKGLEERLGQVLIHRGPPATGTETGLRLMQHLDQVRLLESTLAASLRPAGGPAVLRLAVNADSLATWFLPVLTALPLLYDLVVDDQDHARDWLRQGQVSGAISSEPVPVPGCDAIALGNMRYLALATPDFIARYFPDGVTEASLRTAPAIIFNAKDALQSRWVQLATGRRLHVPGHLIPASEPFARAVELGLGWGMIPETMAELALRAGRMQPLRPDLPLDVPLYWHVQRAMAPALAPLTAEIRKRAAADLRP</sequence>
<dbReference type="Pfam" id="PF00126">
    <property type="entry name" value="HTH_1"/>
    <property type="match status" value="1"/>
</dbReference>
<dbReference type="RefSeq" id="WP_085501115.1">
    <property type="nucleotide sequence ID" value="NZ_BSFH01000024.1"/>
</dbReference>
<organism evidence="6 7">
    <name type="scientific">Paracoccus kondratievae</name>
    <dbReference type="NCBI Taxonomy" id="135740"/>
    <lineage>
        <taxon>Bacteria</taxon>
        <taxon>Pseudomonadati</taxon>
        <taxon>Pseudomonadota</taxon>
        <taxon>Alphaproteobacteria</taxon>
        <taxon>Rhodobacterales</taxon>
        <taxon>Paracoccaceae</taxon>
        <taxon>Paracoccus</taxon>
    </lineage>
</organism>
<reference evidence="6" key="2">
    <citation type="submission" date="2023-01" db="EMBL/GenBank/DDBJ databases">
        <authorList>
            <person name="Sun Q."/>
            <person name="Evtushenko L."/>
        </authorList>
    </citation>
    <scope>NUCLEOTIDE SEQUENCE</scope>
    <source>
        <strain evidence="6">VKM B-2222</strain>
    </source>
</reference>
<reference evidence="6" key="1">
    <citation type="journal article" date="2014" name="Int. J. Syst. Evol. Microbiol.">
        <title>Complete genome sequence of Corynebacterium casei LMG S-19264T (=DSM 44701T), isolated from a smear-ripened cheese.</title>
        <authorList>
            <consortium name="US DOE Joint Genome Institute (JGI-PGF)"/>
            <person name="Walter F."/>
            <person name="Albersmeier A."/>
            <person name="Kalinowski J."/>
            <person name="Ruckert C."/>
        </authorList>
    </citation>
    <scope>NUCLEOTIDE SEQUENCE</scope>
    <source>
        <strain evidence="6">VKM B-2222</strain>
    </source>
</reference>
<dbReference type="InterPro" id="IPR036388">
    <property type="entry name" value="WH-like_DNA-bd_sf"/>
</dbReference>
<keyword evidence="7" id="KW-1185">Reference proteome</keyword>
<protein>
    <submittedName>
        <fullName evidence="6">Transcriptional regulator ArgP</fullName>
    </submittedName>
</protein>
<dbReference type="GO" id="GO:0003677">
    <property type="term" value="F:DNA binding"/>
    <property type="evidence" value="ECO:0007669"/>
    <property type="project" value="UniProtKB-KW"/>
</dbReference>
<dbReference type="InterPro" id="IPR000847">
    <property type="entry name" value="LysR_HTH_N"/>
</dbReference>
<dbReference type="AlphaFoldDB" id="A0AAD3NZ95"/>
<feature type="domain" description="HTH lysR-type" evidence="5">
    <location>
        <begin position="2"/>
        <end position="58"/>
    </location>
</feature>
<evidence type="ECO:0000256" key="1">
    <source>
        <dbReference type="ARBA" id="ARBA00009437"/>
    </source>
</evidence>
<dbReference type="Pfam" id="PF03466">
    <property type="entry name" value="LysR_substrate"/>
    <property type="match status" value="1"/>
</dbReference>
<name>A0AAD3NZ95_9RHOB</name>
<evidence type="ECO:0000256" key="4">
    <source>
        <dbReference type="ARBA" id="ARBA00023163"/>
    </source>
</evidence>
<keyword evidence="3" id="KW-0238">DNA-binding</keyword>
<dbReference type="NCBIfam" id="NF002964">
    <property type="entry name" value="PRK03635.1"/>
    <property type="match status" value="1"/>
</dbReference>
<dbReference type="InterPro" id="IPR036390">
    <property type="entry name" value="WH_DNA-bd_sf"/>
</dbReference>
<dbReference type="InterPro" id="IPR005119">
    <property type="entry name" value="LysR_subst-bd"/>
</dbReference>
<keyword evidence="2" id="KW-0805">Transcription regulation</keyword>
<dbReference type="NCBIfam" id="NF009888">
    <property type="entry name" value="PRK13348.1"/>
    <property type="match status" value="1"/>
</dbReference>
<dbReference type="NCBIfam" id="TIGR03298">
    <property type="entry name" value="argP"/>
    <property type="match status" value="1"/>
</dbReference>
<keyword evidence="4" id="KW-0804">Transcription</keyword>
<evidence type="ECO:0000313" key="6">
    <source>
        <dbReference type="EMBL" id="GLK63978.1"/>
    </source>
</evidence>
<dbReference type="SUPFAM" id="SSF53850">
    <property type="entry name" value="Periplasmic binding protein-like II"/>
    <property type="match status" value="1"/>
</dbReference>
<dbReference type="Gene3D" id="1.10.10.10">
    <property type="entry name" value="Winged helix-like DNA-binding domain superfamily/Winged helix DNA-binding domain"/>
    <property type="match status" value="1"/>
</dbReference>
<dbReference type="PANTHER" id="PTHR30579:SF2">
    <property type="entry name" value="HTH-TYPE TRANSCRIPTIONAL REGULATOR ARGP"/>
    <property type="match status" value="1"/>
</dbReference>
<comment type="caution">
    <text evidence="6">The sequence shown here is derived from an EMBL/GenBank/DDBJ whole genome shotgun (WGS) entry which is preliminary data.</text>
</comment>
<accession>A0AAD3NZ95</accession>
<comment type="similarity">
    <text evidence="1">Belongs to the LysR transcriptional regulatory family.</text>
</comment>
<evidence type="ECO:0000259" key="5">
    <source>
        <dbReference type="PROSITE" id="PS50931"/>
    </source>
</evidence>
<dbReference type="Proteomes" id="UP001143349">
    <property type="component" value="Unassembled WGS sequence"/>
</dbReference>
<dbReference type="EMBL" id="BSFH01000024">
    <property type="protein sequence ID" value="GLK63978.1"/>
    <property type="molecule type" value="Genomic_DNA"/>
</dbReference>
<dbReference type="InterPro" id="IPR017685">
    <property type="entry name" value="ArgP"/>
</dbReference>
<dbReference type="SUPFAM" id="SSF46785">
    <property type="entry name" value="Winged helix' DNA-binding domain"/>
    <property type="match status" value="1"/>
</dbReference>